<dbReference type="InterPro" id="IPR001610">
    <property type="entry name" value="PAC"/>
</dbReference>
<evidence type="ECO:0000313" key="11">
    <source>
        <dbReference type="EMBL" id="KXF82392.1"/>
    </source>
</evidence>
<dbReference type="InterPro" id="IPR000700">
    <property type="entry name" value="PAS-assoc_C"/>
</dbReference>
<gene>
    <name evidence="11" type="ORF">ATN88_09660</name>
</gene>
<dbReference type="PROSITE" id="PS50112">
    <property type="entry name" value="PAS"/>
    <property type="match status" value="1"/>
</dbReference>
<feature type="transmembrane region" description="Helical" evidence="6">
    <location>
        <begin position="204"/>
        <end position="233"/>
    </location>
</feature>
<dbReference type="CDD" id="cd01948">
    <property type="entry name" value="EAL"/>
    <property type="match status" value="1"/>
</dbReference>
<dbReference type="PROSITE" id="PS50113">
    <property type="entry name" value="PAC"/>
    <property type="match status" value="1"/>
</dbReference>
<name>A0A135IAC8_9GAMM</name>
<evidence type="ECO:0000259" key="7">
    <source>
        <dbReference type="PROSITE" id="PS50112"/>
    </source>
</evidence>
<keyword evidence="4 6" id="KW-1133">Transmembrane helix</keyword>
<feature type="transmembrane region" description="Helical" evidence="6">
    <location>
        <begin position="273"/>
        <end position="294"/>
    </location>
</feature>
<dbReference type="Pfam" id="PF13426">
    <property type="entry name" value="PAS_9"/>
    <property type="match status" value="2"/>
</dbReference>
<dbReference type="InterPro" id="IPR007895">
    <property type="entry name" value="MASE1"/>
</dbReference>
<dbReference type="SMART" id="SM00052">
    <property type="entry name" value="EAL"/>
    <property type="match status" value="1"/>
</dbReference>
<dbReference type="PROSITE" id="PS50883">
    <property type="entry name" value="EAL"/>
    <property type="match status" value="1"/>
</dbReference>
<dbReference type="SMART" id="SM00267">
    <property type="entry name" value="GGDEF"/>
    <property type="match status" value="1"/>
</dbReference>
<dbReference type="Pfam" id="PF05231">
    <property type="entry name" value="MASE1"/>
    <property type="match status" value="1"/>
</dbReference>
<evidence type="ECO:0000259" key="10">
    <source>
        <dbReference type="PROSITE" id="PS50887"/>
    </source>
</evidence>
<feature type="domain" description="EAL" evidence="9">
    <location>
        <begin position="979"/>
        <end position="1231"/>
    </location>
</feature>
<protein>
    <recommendedName>
        <fullName evidence="13">Diguanylate cyclase</fullName>
    </recommendedName>
</protein>
<dbReference type="InterPro" id="IPR035965">
    <property type="entry name" value="PAS-like_dom_sf"/>
</dbReference>
<dbReference type="PANTHER" id="PTHR44757:SF2">
    <property type="entry name" value="BIOFILM ARCHITECTURE MAINTENANCE PROTEIN MBAA"/>
    <property type="match status" value="1"/>
</dbReference>
<dbReference type="SMART" id="SM00086">
    <property type="entry name" value="PAC"/>
    <property type="match status" value="3"/>
</dbReference>
<dbReference type="NCBIfam" id="TIGR00254">
    <property type="entry name" value="GGDEF"/>
    <property type="match status" value="1"/>
</dbReference>
<dbReference type="Gene3D" id="3.30.450.20">
    <property type="entry name" value="PAS domain"/>
    <property type="match status" value="3"/>
</dbReference>
<keyword evidence="2" id="KW-1003">Cell membrane</keyword>
<evidence type="ECO:0000259" key="9">
    <source>
        <dbReference type="PROSITE" id="PS50883"/>
    </source>
</evidence>
<dbReference type="Pfam" id="PF08447">
    <property type="entry name" value="PAS_3"/>
    <property type="match status" value="1"/>
</dbReference>
<comment type="caution">
    <text evidence="11">The sequence shown here is derived from an EMBL/GenBank/DDBJ whole genome shotgun (WGS) entry which is preliminary data.</text>
</comment>
<dbReference type="SUPFAM" id="SSF55785">
    <property type="entry name" value="PYP-like sensor domain (PAS domain)"/>
    <property type="match status" value="3"/>
</dbReference>
<reference evidence="11 12" key="1">
    <citation type="submission" date="2015-11" db="EMBL/GenBank/DDBJ databases">
        <title>Genomic Taxonomy of the Vibrionaceae.</title>
        <authorList>
            <person name="Gomez-Gil B."/>
            <person name="Enciso-Ibarra J."/>
        </authorList>
    </citation>
    <scope>NUCLEOTIDE SEQUENCE [LARGE SCALE GENOMIC DNA]</scope>
    <source>
        <strain evidence="11 12">CAIM 912</strain>
    </source>
</reference>
<evidence type="ECO:0000313" key="12">
    <source>
        <dbReference type="Proteomes" id="UP000070529"/>
    </source>
</evidence>
<dbReference type="OrthoDB" id="1316910at2"/>
<feature type="transmembrane region" description="Helical" evidence="6">
    <location>
        <begin position="69"/>
        <end position="85"/>
    </location>
</feature>
<keyword evidence="12" id="KW-1185">Reference proteome</keyword>
<sequence length="1242" mass="137759">MSENSMRIVDRFPEDALLSRSIFVFLGCLIFALFGIYLLRQPDSAAFIWYTNGFAIAAITLSPKKQWPLLLLSAFVAITLANLVFGDTLILAMLLATANSFTVATGTYCLDKAGAVTNPFSRSRSFATFFITVVVLAPLSGTLIGGASLHYVLNGNFIDIAIGWYLGDVIGILSITPMVYLVARRSNEYPKSFTKPNAMLVSALIVVGSGVFLKFVPFPFIEIAIAITLAGALLDRMSAFITTFIISVTLNILLVEHILALSLSPSTMIVTQLLIPIAAAMILGTWLIVSSSALRQTRKESEEKAALFSNAMNASVIGMVMAEPEGRLVNANKSFIDLTGFEQEELSTRTFKQMLFPSDRDSIDASVYQLKTGAVDSYQKELRFLKKSKEVFWAKVSATVVRDTWTKEPLHFIYQIQNIDAEKRIETERQIWSTKFSFALGINRLTVYELECHTKYISFSDNVQDVLNISPHAVHRLYEWMARIHPKDLAEYQRSISKIGETPVTIEYRLMDDNQVYHWVRDSCQPLTKDESGFNKTVIGTITDISEQKSAIEEITFASERTLLAAEVGKFGIWEFNTETQELIWDARMYADYHLENGQAMDVFHWKSRLLADDTYKLDNLLSPEQPLGQLVEASFRVTFEDLPNKRFFIAAYRIDNRRIIGVHSARSYNAVHPTPQEDNYASSPSPVTEGYLTLDSSLCVTHINPTCSVMLGINEAMVGQPLDDYVQFEHHGTLKPFSDFLPVSVTDANPIQQDVAVNTPEGEKLLVHLTITPLSNAAHYDVGWVVSVRDVSSSEALRNKLTYGATHDMHTGLMNRQGLDIALRGHIQELSLKHGEHALAVFRLKPANPLCDTLPMMVLDQVSKSASLLIQSSIRKNDLLARIDDLSFALLLRGCDVAGAEKVTKDIAEKLNHLCYREASTSIQLMALVGITAANEAKTHPYMLLEQAEIALLSAQKNADTPIVIYQEPANSEPISTGENVLQHIDDAIKQSAYSLLCAPMVPNEEGLPYWYQIQAHLVTEDGQLIEPGKYLNGLETGSKLNDIECWAFKETLLIQGEKLNEAGLNIALKLSLSAFYNDQLVDELIDIIDQSVIPTRRLCIEIEEGTLITEPETATKTVAKFRDAGCLIAVDKFGSELASVNLLKNFNVSLVKLDGGITGHIANNQLNRQIAESIQQISELLNIPTVAQDVRQNQELDAVRSLGLSYTQGPIFGPPVSLVKVISSSQAGLQFLPDTHKSVS</sequence>
<dbReference type="InterPro" id="IPR000014">
    <property type="entry name" value="PAS"/>
</dbReference>
<feature type="transmembrane region" description="Helical" evidence="6">
    <location>
        <begin position="239"/>
        <end position="261"/>
    </location>
</feature>
<feature type="domain" description="PAS" evidence="7">
    <location>
        <begin position="304"/>
        <end position="374"/>
    </location>
</feature>
<dbReference type="Proteomes" id="UP000070529">
    <property type="component" value="Unassembled WGS sequence"/>
</dbReference>
<dbReference type="InterPro" id="IPR043128">
    <property type="entry name" value="Rev_trsase/Diguanyl_cyclase"/>
</dbReference>
<dbReference type="CDD" id="cd00130">
    <property type="entry name" value="PAS"/>
    <property type="match status" value="3"/>
</dbReference>
<dbReference type="InterPro" id="IPR001633">
    <property type="entry name" value="EAL_dom"/>
</dbReference>
<dbReference type="Gene3D" id="3.30.70.270">
    <property type="match status" value="1"/>
</dbReference>
<dbReference type="InterPro" id="IPR000160">
    <property type="entry name" value="GGDEF_dom"/>
</dbReference>
<dbReference type="InterPro" id="IPR052155">
    <property type="entry name" value="Biofilm_reg_signaling"/>
</dbReference>
<evidence type="ECO:0000256" key="2">
    <source>
        <dbReference type="ARBA" id="ARBA00022475"/>
    </source>
</evidence>
<dbReference type="PANTHER" id="PTHR44757">
    <property type="entry name" value="DIGUANYLATE CYCLASE DGCP"/>
    <property type="match status" value="1"/>
</dbReference>
<dbReference type="NCBIfam" id="TIGR00229">
    <property type="entry name" value="sensory_box"/>
    <property type="match status" value="1"/>
</dbReference>
<proteinExistence type="predicted"/>
<dbReference type="InterPro" id="IPR029787">
    <property type="entry name" value="Nucleotide_cyclase"/>
</dbReference>
<dbReference type="RefSeq" id="WP_067413880.1">
    <property type="nucleotide sequence ID" value="NZ_LNTY01000025.1"/>
</dbReference>
<dbReference type="SMART" id="SM00091">
    <property type="entry name" value="PAS"/>
    <property type="match status" value="3"/>
</dbReference>
<dbReference type="Pfam" id="PF00563">
    <property type="entry name" value="EAL"/>
    <property type="match status" value="1"/>
</dbReference>
<dbReference type="Gene3D" id="3.20.20.450">
    <property type="entry name" value="EAL domain"/>
    <property type="match status" value="1"/>
</dbReference>
<feature type="transmembrane region" description="Helical" evidence="6">
    <location>
        <begin position="21"/>
        <end position="39"/>
    </location>
</feature>
<feature type="domain" description="GGDEF" evidence="10">
    <location>
        <begin position="836"/>
        <end position="969"/>
    </location>
</feature>
<accession>A0A135IAC8</accession>
<dbReference type="PROSITE" id="PS50887">
    <property type="entry name" value="GGDEF"/>
    <property type="match status" value="1"/>
</dbReference>
<evidence type="ECO:0000259" key="8">
    <source>
        <dbReference type="PROSITE" id="PS50113"/>
    </source>
</evidence>
<dbReference type="EMBL" id="LNTY01000025">
    <property type="protein sequence ID" value="KXF82392.1"/>
    <property type="molecule type" value="Genomic_DNA"/>
</dbReference>
<comment type="subcellular location">
    <subcellularLocation>
        <location evidence="1">Cell membrane</location>
        <topology evidence="1">Multi-pass membrane protein</topology>
    </subcellularLocation>
</comment>
<dbReference type="AlphaFoldDB" id="A0A135IAC8"/>
<dbReference type="SUPFAM" id="SSF55073">
    <property type="entry name" value="Nucleotide cyclase"/>
    <property type="match status" value="1"/>
</dbReference>
<feature type="transmembrane region" description="Helical" evidence="6">
    <location>
        <begin position="45"/>
        <end position="62"/>
    </location>
</feature>
<evidence type="ECO:0000256" key="6">
    <source>
        <dbReference type="SAM" id="Phobius"/>
    </source>
</evidence>
<dbReference type="Pfam" id="PF00990">
    <property type="entry name" value="GGDEF"/>
    <property type="match status" value="1"/>
</dbReference>
<feature type="transmembrane region" description="Helical" evidence="6">
    <location>
        <begin position="91"/>
        <end position="110"/>
    </location>
</feature>
<dbReference type="InterPro" id="IPR035919">
    <property type="entry name" value="EAL_sf"/>
</dbReference>
<keyword evidence="5 6" id="KW-0472">Membrane</keyword>
<evidence type="ECO:0000256" key="4">
    <source>
        <dbReference type="ARBA" id="ARBA00022989"/>
    </source>
</evidence>
<dbReference type="SUPFAM" id="SSF141868">
    <property type="entry name" value="EAL domain-like"/>
    <property type="match status" value="1"/>
</dbReference>
<feature type="transmembrane region" description="Helical" evidence="6">
    <location>
        <begin position="162"/>
        <end position="183"/>
    </location>
</feature>
<evidence type="ECO:0008006" key="13">
    <source>
        <dbReference type="Google" id="ProtNLM"/>
    </source>
</evidence>
<keyword evidence="3 6" id="KW-0812">Transmembrane</keyword>
<feature type="transmembrane region" description="Helical" evidence="6">
    <location>
        <begin position="126"/>
        <end position="150"/>
    </location>
</feature>
<feature type="domain" description="PAC" evidence="8">
    <location>
        <begin position="504"/>
        <end position="557"/>
    </location>
</feature>
<evidence type="ECO:0000256" key="1">
    <source>
        <dbReference type="ARBA" id="ARBA00004651"/>
    </source>
</evidence>
<evidence type="ECO:0000256" key="3">
    <source>
        <dbReference type="ARBA" id="ARBA00022692"/>
    </source>
</evidence>
<dbReference type="GO" id="GO:0005886">
    <property type="term" value="C:plasma membrane"/>
    <property type="evidence" value="ECO:0007669"/>
    <property type="project" value="UniProtKB-SubCell"/>
</dbReference>
<evidence type="ECO:0000256" key="5">
    <source>
        <dbReference type="ARBA" id="ARBA00023136"/>
    </source>
</evidence>
<dbReference type="STRING" id="294935.ATN88_09660"/>
<dbReference type="InterPro" id="IPR013655">
    <property type="entry name" value="PAS_fold_3"/>
</dbReference>
<organism evidence="11 12">
    <name type="scientific">Enterovibrio coralii</name>
    <dbReference type="NCBI Taxonomy" id="294935"/>
    <lineage>
        <taxon>Bacteria</taxon>
        <taxon>Pseudomonadati</taxon>
        <taxon>Pseudomonadota</taxon>
        <taxon>Gammaproteobacteria</taxon>
        <taxon>Vibrionales</taxon>
        <taxon>Vibrionaceae</taxon>
        <taxon>Enterovibrio</taxon>
    </lineage>
</organism>